<organism evidence="2">
    <name type="scientific">Erysipelothrix rhusiopathiae</name>
    <dbReference type="NCBI Taxonomy" id="1648"/>
    <lineage>
        <taxon>Bacteria</taxon>
        <taxon>Bacillati</taxon>
        <taxon>Bacillota</taxon>
        <taxon>Erysipelotrichia</taxon>
        <taxon>Erysipelotrichales</taxon>
        <taxon>Erysipelotrichaceae</taxon>
        <taxon>Erysipelothrix</taxon>
    </lineage>
</organism>
<accession>A0A4P2VD67</accession>
<dbReference type="InterPro" id="IPR052942">
    <property type="entry name" value="LPS_cholinephosphotransferase"/>
</dbReference>
<dbReference type="PANTHER" id="PTHR43404">
    <property type="entry name" value="LIPOPOLYSACCHARIDE CHOLINEPHOSPHOTRANSFERASE LICD"/>
    <property type="match status" value="1"/>
</dbReference>
<dbReference type="PANTHER" id="PTHR43404:SF2">
    <property type="entry name" value="LIPOPOLYSACCHARIDE CHOLINEPHOSPHOTRANSFERASE LICD"/>
    <property type="match status" value="1"/>
</dbReference>
<protein>
    <submittedName>
        <fullName evidence="2">LicD family protein</fullName>
    </submittedName>
</protein>
<feature type="domain" description="LicD/FKTN/FKRP nucleotidyltransferase" evidence="1">
    <location>
        <begin position="35"/>
        <end position="258"/>
    </location>
</feature>
<evidence type="ECO:0000259" key="1">
    <source>
        <dbReference type="Pfam" id="PF04991"/>
    </source>
</evidence>
<proteinExistence type="predicted"/>
<reference evidence="2" key="1">
    <citation type="journal article" date="2018" name="Vet. Microbiol.">
        <title>Identification of serovar 1a, 1b, 2, and 5 strains of Erysipelothrix rhusiopathiae by a conventional gel-based PCR.</title>
        <authorList>
            <person name="Shiraiwa K."/>
            <person name="Ogawa Y."/>
            <person name="Shikawa S."/>
            <person name="Eguchi M."/>
            <person name="Shimoji Y."/>
        </authorList>
    </citation>
    <scope>NUCLEOTIDE SEQUENCE</scope>
    <source>
        <strain evidence="2">Pecs 67</strain>
    </source>
</reference>
<name>A0A4P2VD67_ERYRH</name>
<evidence type="ECO:0000313" key="2">
    <source>
        <dbReference type="EMBL" id="BBE36408.1"/>
    </source>
</evidence>
<dbReference type="AlphaFoldDB" id="A0A4P2VD67"/>
<dbReference type="InterPro" id="IPR007074">
    <property type="entry name" value="LicD/FKTN/FKRP_NTP_transf"/>
</dbReference>
<dbReference type="GO" id="GO:0009100">
    <property type="term" value="P:glycoprotein metabolic process"/>
    <property type="evidence" value="ECO:0007669"/>
    <property type="project" value="UniProtKB-ARBA"/>
</dbReference>
<sequence>MKFVEIFDLLDVKEEELKALQQKNLEILEYFDKFCTEHNLQYSLLGGSLIGAIRHHGFIPWDDDVDLMMPRNDYEKLSKIWNQKTTNRQYVLVRSDSESNYHDAGIGIKDTQTTFINKHSINDDVIHSIGIEIMPIDGAPKGKIKRMIQLYNAFIFALFNTQRLPDNKGKFIRMVTGVIYAMVPWKKTRYNIWKRAERRMTKYSWEDSDEVTELIGSIRGMKTLHPKDDFESFVRVPFEHLSLPVIKGYDRYLTLIFGDYMTFPPAQERVAKHNVAYINTTEPYHKFKNKYYCIND</sequence>
<dbReference type="EMBL" id="LC380407">
    <property type="protein sequence ID" value="BBE36408.1"/>
    <property type="molecule type" value="Genomic_DNA"/>
</dbReference>
<dbReference type="Pfam" id="PF04991">
    <property type="entry name" value="LicD"/>
    <property type="match status" value="1"/>
</dbReference>